<organism evidence="1 2">
    <name type="scientific">Rubrimonas cliftonensis</name>
    <dbReference type="NCBI Taxonomy" id="89524"/>
    <lineage>
        <taxon>Bacteria</taxon>
        <taxon>Pseudomonadati</taxon>
        <taxon>Pseudomonadota</taxon>
        <taxon>Alphaproteobacteria</taxon>
        <taxon>Rhodobacterales</taxon>
        <taxon>Paracoccaceae</taxon>
        <taxon>Rubrimonas</taxon>
    </lineage>
</organism>
<reference evidence="1 2" key="1">
    <citation type="submission" date="2016-10" db="EMBL/GenBank/DDBJ databases">
        <authorList>
            <person name="de Groot N.N."/>
        </authorList>
    </citation>
    <scope>NUCLEOTIDE SEQUENCE [LARGE SCALE GENOMIC DNA]</scope>
    <source>
        <strain evidence="1 2">DSM 15345</strain>
    </source>
</reference>
<dbReference type="STRING" id="89524.SAMN05444370_10642"/>
<dbReference type="Proteomes" id="UP000198703">
    <property type="component" value="Unassembled WGS sequence"/>
</dbReference>
<name>A0A1H4BU49_9RHOB</name>
<sequence>MAYCNWLYNIRNIIGYTGALNDNPTVYFQLGQAYGHITQNHSIPFNIGREKYAVHAGYHIDNYYIDGQLHAIEWEGGTDVHTSRNAFIRRRFFNPGDLLTLSVALYRFPDVKLMYTASQRQMRRKANVQAELLQQFDQVRNNRLQLFYAGVDRNPKATHVIEKARLL</sequence>
<dbReference type="RefSeq" id="WP_093253472.1">
    <property type="nucleotide sequence ID" value="NZ_FNQM01000006.1"/>
</dbReference>
<accession>A0A1H4BU49</accession>
<evidence type="ECO:0000313" key="2">
    <source>
        <dbReference type="Proteomes" id="UP000198703"/>
    </source>
</evidence>
<protein>
    <submittedName>
        <fullName evidence="1">Uncharacterized protein</fullName>
    </submittedName>
</protein>
<dbReference type="EMBL" id="FNQM01000006">
    <property type="protein sequence ID" value="SEA51610.1"/>
    <property type="molecule type" value="Genomic_DNA"/>
</dbReference>
<dbReference type="AlphaFoldDB" id="A0A1H4BU49"/>
<proteinExistence type="predicted"/>
<keyword evidence="2" id="KW-1185">Reference proteome</keyword>
<gene>
    <name evidence="1" type="ORF">SAMN05444370_10642</name>
</gene>
<dbReference type="OrthoDB" id="7068031at2"/>
<evidence type="ECO:0000313" key="1">
    <source>
        <dbReference type="EMBL" id="SEA51610.1"/>
    </source>
</evidence>